<accession>M5RYL5</accession>
<evidence type="ECO:0000256" key="1">
    <source>
        <dbReference type="SAM" id="MobiDB-lite"/>
    </source>
</evidence>
<evidence type="ECO:0000313" key="3">
    <source>
        <dbReference type="Proteomes" id="UP000011991"/>
    </source>
</evidence>
<sequence length="41" mass="4782">MDIQSDQGEHYDRESAWERLESSCGPMTRTTAISPPQRNDW</sequence>
<keyword evidence="3" id="KW-1185">Reference proteome</keyword>
<dbReference type="PATRIC" id="fig|1265738.3.peg.4052"/>
<feature type="compositionally biased region" description="Basic and acidic residues" evidence="1">
    <location>
        <begin position="7"/>
        <end position="21"/>
    </location>
</feature>
<organism evidence="2 3">
    <name type="scientific">Rhodopirellula maiorica SM1</name>
    <dbReference type="NCBI Taxonomy" id="1265738"/>
    <lineage>
        <taxon>Bacteria</taxon>
        <taxon>Pseudomonadati</taxon>
        <taxon>Planctomycetota</taxon>
        <taxon>Planctomycetia</taxon>
        <taxon>Pirellulales</taxon>
        <taxon>Pirellulaceae</taxon>
        <taxon>Novipirellula</taxon>
    </lineage>
</organism>
<name>M5RYL5_9BACT</name>
<evidence type="ECO:0000313" key="2">
    <source>
        <dbReference type="EMBL" id="EMI19024.1"/>
    </source>
</evidence>
<comment type="caution">
    <text evidence="2">The sequence shown here is derived from an EMBL/GenBank/DDBJ whole genome shotgun (WGS) entry which is preliminary data.</text>
</comment>
<dbReference type="AlphaFoldDB" id="M5RYL5"/>
<protein>
    <submittedName>
        <fullName evidence="2">Uncharacterized protein</fullName>
    </submittedName>
</protein>
<feature type="compositionally biased region" description="Polar residues" evidence="1">
    <location>
        <begin position="28"/>
        <end position="41"/>
    </location>
</feature>
<gene>
    <name evidence="2" type="ORF">RMSM_04047</name>
</gene>
<feature type="region of interest" description="Disordered" evidence="1">
    <location>
        <begin position="1"/>
        <end position="41"/>
    </location>
</feature>
<reference evidence="2 3" key="1">
    <citation type="journal article" date="2013" name="Mar. Genomics">
        <title>Expression of sulfatases in Rhodopirellula baltica and the diversity of sulfatases in the genus Rhodopirellula.</title>
        <authorList>
            <person name="Wegner C.E."/>
            <person name="Richter-Heitmann T."/>
            <person name="Klindworth A."/>
            <person name="Klockow C."/>
            <person name="Richter M."/>
            <person name="Achstetter T."/>
            <person name="Glockner F.O."/>
            <person name="Harder J."/>
        </authorList>
    </citation>
    <scope>NUCLEOTIDE SEQUENCE [LARGE SCALE GENOMIC DNA]</scope>
    <source>
        <strain evidence="2 3">SM1</strain>
    </source>
</reference>
<dbReference type="EMBL" id="ANOG01000582">
    <property type="protein sequence ID" value="EMI19024.1"/>
    <property type="molecule type" value="Genomic_DNA"/>
</dbReference>
<dbReference type="Proteomes" id="UP000011991">
    <property type="component" value="Unassembled WGS sequence"/>
</dbReference>
<proteinExistence type="predicted"/>